<keyword evidence="2 5" id="KW-0547">Nucleotide-binding</keyword>
<dbReference type="GO" id="GO:0001664">
    <property type="term" value="F:G protein-coupled receptor binding"/>
    <property type="evidence" value="ECO:0007669"/>
    <property type="project" value="TreeGrafter"/>
</dbReference>
<dbReference type="Pfam" id="PF00503">
    <property type="entry name" value="G-alpha"/>
    <property type="match status" value="1"/>
</dbReference>
<evidence type="ECO:0000256" key="4">
    <source>
        <dbReference type="ARBA" id="ARBA00023224"/>
    </source>
</evidence>
<evidence type="ECO:0000256" key="3">
    <source>
        <dbReference type="ARBA" id="ARBA00023134"/>
    </source>
</evidence>
<keyword evidence="6" id="KW-0812">Transmembrane</keyword>
<sequence>MYKHICGFFFFLQGGRRSERKKWNCLWEESRCVVYVVDLACYDRILYEENDANGMVDQYNLWRDLCSCQAWEEKKDLVYCLIFNKADLLERKVEQDHIPITTCSLFRSYSGRLDHFYSCLDHICDTFLQCAQEKNKRVLSFVISALDSKQIACTFRIIRKHTEDVFRETVCLEILYVNLLLLDIMACILIQIFCFTNNFFFGK</sequence>
<dbReference type="EMBL" id="ASPP01002748">
    <property type="protein sequence ID" value="ETO34237.1"/>
    <property type="molecule type" value="Genomic_DNA"/>
</dbReference>
<protein>
    <submittedName>
        <fullName evidence="7">G-protein subunit alpha 2</fullName>
    </submittedName>
</protein>
<evidence type="ECO:0000256" key="2">
    <source>
        <dbReference type="ARBA" id="ARBA00022741"/>
    </source>
</evidence>
<dbReference type="GO" id="GO:0005525">
    <property type="term" value="F:GTP binding"/>
    <property type="evidence" value="ECO:0007669"/>
    <property type="project" value="UniProtKB-KW"/>
</dbReference>
<evidence type="ECO:0000256" key="1">
    <source>
        <dbReference type="ARBA" id="ARBA00022723"/>
    </source>
</evidence>
<dbReference type="GO" id="GO:0005834">
    <property type="term" value="C:heterotrimeric G-protein complex"/>
    <property type="evidence" value="ECO:0007669"/>
    <property type="project" value="TreeGrafter"/>
</dbReference>
<dbReference type="GO" id="GO:0046872">
    <property type="term" value="F:metal ion binding"/>
    <property type="evidence" value="ECO:0007669"/>
    <property type="project" value="UniProtKB-KW"/>
</dbReference>
<dbReference type="Proteomes" id="UP000023152">
    <property type="component" value="Unassembled WGS sequence"/>
</dbReference>
<name>X6P9C4_RETFI</name>
<keyword evidence="6" id="KW-1133">Transmembrane helix</keyword>
<keyword evidence="3 5" id="KW-0342">GTP-binding</keyword>
<comment type="caution">
    <text evidence="7">The sequence shown here is derived from an EMBL/GenBank/DDBJ whole genome shotgun (WGS) entry which is preliminary data.</text>
</comment>
<gene>
    <name evidence="7" type="ORF">RFI_02859</name>
</gene>
<dbReference type="PANTHER" id="PTHR10218">
    <property type="entry name" value="GTP-BINDING PROTEIN ALPHA SUBUNIT"/>
    <property type="match status" value="1"/>
</dbReference>
<dbReference type="Gene3D" id="3.40.50.300">
    <property type="entry name" value="P-loop containing nucleotide triphosphate hydrolases"/>
    <property type="match status" value="1"/>
</dbReference>
<accession>X6P9C4</accession>
<dbReference type="GO" id="GO:0007188">
    <property type="term" value="P:adenylate cyclase-modulating G protein-coupled receptor signaling pathway"/>
    <property type="evidence" value="ECO:0007669"/>
    <property type="project" value="TreeGrafter"/>
</dbReference>
<organism evidence="7 8">
    <name type="scientific">Reticulomyxa filosa</name>
    <dbReference type="NCBI Taxonomy" id="46433"/>
    <lineage>
        <taxon>Eukaryota</taxon>
        <taxon>Sar</taxon>
        <taxon>Rhizaria</taxon>
        <taxon>Retaria</taxon>
        <taxon>Foraminifera</taxon>
        <taxon>Monothalamids</taxon>
        <taxon>Reticulomyxidae</taxon>
        <taxon>Reticulomyxa</taxon>
    </lineage>
</organism>
<feature type="transmembrane region" description="Helical" evidence="6">
    <location>
        <begin position="175"/>
        <end position="201"/>
    </location>
</feature>
<dbReference type="PROSITE" id="PS51882">
    <property type="entry name" value="G_ALPHA"/>
    <property type="match status" value="1"/>
</dbReference>
<dbReference type="GO" id="GO:0005737">
    <property type="term" value="C:cytoplasm"/>
    <property type="evidence" value="ECO:0007669"/>
    <property type="project" value="TreeGrafter"/>
</dbReference>
<keyword evidence="6" id="KW-0472">Membrane</keyword>
<dbReference type="SUPFAM" id="SSF52540">
    <property type="entry name" value="P-loop containing nucleoside triphosphate hydrolases"/>
    <property type="match status" value="1"/>
</dbReference>
<feature type="binding site" evidence="5">
    <location>
        <position position="145"/>
    </location>
    <ligand>
        <name>GTP</name>
        <dbReference type="ChEBI" id="CHEBI:37565"/>
    </ligand>
</feature>
<feature type="binding site" evidence="5">
    <location>
        <begin position="84"/>
        <end position="87"/>
    </location>
    <ligand>
        <name>GTP</name>
        <dbReference type="ChEBI" id="CHEBI:37565"/>
    </ligand>
</feature>
<proteinExistence type="predicted"/>
<dbReference type="InterPro" id="IPR027417">
    <property type="entry name" value="P-loop_NTPase"/>
</dbReference>
<dbReference type="AlphaFoldDB" id="X6P9C4"/>
<dbReference type="GO" id="GO:0031683">
    <property type="term" value="F:G-protein beta/gamma-subunit complex binding"/>
    <property type="evidence" value="ECO:0007669"/>
    <property type="project" value="InterPro"/>
</dbReference>
<evidence type="ECO:0000313" key="8">
    <source>
        <dbReference type="Proteomes" id="UP000023152"/>
    </source>
</evidence>
<evidence type="ECO:0000256" key="5">
    <source>
        <dbReference type="PIRSR" id="PIRSR601019-1"/>
    </source>
</evidence>
<dbReference type="PANTHER" id="PTHR10218:SF302">
    <property type="entry name" value="GUANINE NUCLEOTIDE-BINDING PROTEIN ALPHA-5 SUBUNIT"/>
    <property type="match status" value="1"/>
</dbReference>
<reference evidence="7 8" key="1">
    <citation type="journal article" date="2013" name="Curr. Biol.">
        <title>The Genome of the Foraminiferan Reticulomyxa filosa.</title>
        <authorList>
            <person name="Glockner G."/>
            <person name="Hulsmann N."/>
            <person name="Schleicher M."/>
            <person name="Noegel A.A."/>
            <person name="Eichinger L."/>
            <person name="Gallinger C."/>
            <person name="Pawlowski J."/>
            <person name="Sierra R."/>
            <person name="Euteneuer U."/>
            <person name="Pillet L."/>
            <person name="Moustafa A."/>
            <person name="Platzer M."/>
            <person name="Groth M."/>
            <person name="Szafranski K."/>
            <person name="Schliwa M."/>
        </authorList>
    </citation>
    <scope>NUCLEOTIDE SEQUENCE [LARGE SCALE GENOMIC DNA]</scope>
</reference>
<dbReference type="PRINTS" id="PR00318">
    <property type="entry name" value="GPROTEINA"/>
</dbReference>
<evidence type="ECO:0000313" key="7">
    <source>
        <dbReference type="EMBL" id="ETO34237.1"/>
    </source>
</evidence>
<keyword evidence="8" id="KW-1185">Reference proteome</keyword>
<dbReference type="InterPro" id="IPR001019">
    <property type="entry name" value="Gprotein_alpha_su"/>
</dbReference>
<evidence type="ECO:0000256" key="6">
    <source>
        <dbReference type="SAM" id="Phobius"/>
    </source>
</evidence>
<keyword evidence="1" id="KW-0479">Metal-binding</keyword>
<dbReference type="GO" id="GO:0003924">
    <property type="term" value="F:GTPase activity"/>
    <property type="evidence" value="ECO:0007669"/>
    <property type="project" value="InterPro"/>
</dbReference>
<dbReference type="FunFam" id="3.40.50.300:FF:000692">
    <property type="entry name" value="Guanine nucleotide-binding protein subunit alpha"/>
    <property type="match status" value="1"/>
</dbReference>
<keyword evidence="4" id="KW-0807">Transducer</keyword>